<proteinExistence type="predicted"/>
<comment type="caution">
    <text evidence="2">The sequence shown here is derived from an EMBL/GenBank/DDBJ whole genome shotgun (WGS) entry which is preliminary data.</text>
</comment>
<feature type="coiled-coil region" evidence="1">
    <location>
        <begin position="2"/>
        <end position="113"/>
    </location>
</feature>
<reference evidence="2 3" key="1">
    <citation type="submission" date="2024-05" db="EMBL/GenBank/DDBJ databases">
        <title>Genome sequencing and assembly of Indian major carp, Cirrhinus mrigala (Hamilton, 1822).</title>
        <authorList>
            <person name="Mohindra V."/>
            <person name="Chowdhury L.M."/>
            <person name="Lal K."/>
            <person name="Jena J.K."/>
        </authorList>
    </citation>
    <scope>NUCLEOTIDE SEQUENCE [LARGE SCALE GENOMIC DNA]</scope>
    <source>
        <strain evidence="2">CM1030</strain>
        <tissue evidence="2">Blood</tissue>
    </source>
</reference>
<name>A0ABD0P184_CIRMR</name>
<feature type="non-terminal residue" evidence="2">
    <location>
        <position position="114"/>
    </location>
</feature>
<dbReference type="Gene3D" id="1.10.287.1490">
    <property type="match status" value="1"/>
</dbReference>
<keyword evidence="3" id="KW-1185">Reference proteome</keyword>
<feature type="non-terminal residue" evidence="2">
    <location>
        <position position="1"/>
    </location>
</feature>
<evidence type="ECO:0000313" key="3">
    <source>
        <dbReference type="Proteomes" id="UP001529510"/>
    </source>
</evidence>
<evidence type="ECO:0000313" key="2">
    <source>
        <dbReference type="EMBL" id="KAL0167878.1"/>
    </source>
</evidence>
<evidence type="ECO:0000256" key="1">
    <source>
        <dbReference type="SAM" id="Coils"/>
    </source>
</evidence>
<dbReference type="Proteomes" id="UP001529510">
    <property type="component" value="Unassembled WGS sequence"/>
</dbReference>
<sequence length="114" mass="13005">QVTALSKDLNSEKNRCAELQKTSDSTKESLTALQSDYYGKESELSAVRQDLKVCEEKLVLAQEELVANRNQLSAHETQIQELKTGRTALEKDLSKRNETIKQHMDDVQKLQKQQ</sequence>
<gene>
    <name evidence="2" type="ORF">M9458_036100</name>
</gene>
<protein>
    <submittedName>
        <fullName evidence="2">Uncharacterized protein</fullName>
    </submittedName>
</protein>
<keyword evidence="1" id="KW-0175">Coiled coil</keyword>
<accession>A0ABD0P184</accession>
<dbReference type="AlphaFoldDB" id="A0ABD0P184"/>
<dbReference type="EMBL" id="JAMKFB020000018">
    <property type="protein sequence ID" value="KAL0167878.1"/>
    <property type="molecule type" value="Genomic_DNA"/>
</dbReference>
<organism evidence="2 3">
    <name type="scientific">Cirrhinus mrigala</name>
    <name type="common">Mrigala</name>
    <dbReference type="NCBI Taxonomy" id="683832"/>
    <lineage>
        <taxon>Eukaryota</taxon>
        <taxon>Metazoa</taxon>
        <taxon>Chordata</taxon>
        <taxon>Craniata</taxon>
        <taxon>Vertebrata</taxon>
        <taxon>Euteleostomi</taxon>
        <taxon>Actinopterygii</taxon>
        <taxon>Neopterygii</taxon>
        <taxon>Teleostei</taxon>
        <taxon>Ostariophysi</taxon>
        <taxon>Cypriniformes</taxon>
        <taxon>Cyprinidae</taxon>
        <taxon>Labeoninae</taxon>
        <taxon>Labeonini</taxon>
        <taxon>Cirrhinus</taxon>
    </lineage>
</organism>